<reference evidence="7 8" key="1">
    <citation type="submission" date="2020-03" db="EMBL/GenBank/DDBJ databases">
        <title>Roseomonas selenitidurans sp. nov. isolated from soil.</title>
        <authorList>
            <person name="Liu H."/>
        </authorList>
    </citation>
    <scope>NUCLEOTIDE SEQUENCE [LARGE SCALE GENOMIC DNA]</scope>
    <source>
        <strain evidence="7 8">JCM 15073</strain>
    </source>
</reference>
<evidence type="ECO:0000259" key="5">
    <source>
        <dbReference type="Pfam" id="PF02852"/>
    </source>
</evidence>
<dbReference type="InterPro" id="IPR001100">
    <property type="entry name" value="Pyr_nuc-diS_OxRdtase"/>
</dbReference>
<sequence>MLDTYDLVVLGSGTAAQVASSRARAADWTVAVVDHRPFGGTCALRGCDPKKMLVSGEEAVDAVRRMRGHGVEGDVRIAWPDLMAFKRSFTGPVPGKQEQRYREQGIDAFHGLARFTGPDTVTVDGRELKARHVLIATGARPVTLSITGEEHVATSDDFLELEALPARVVFIGGGYIAAEFSHLAARAGAKATVLQRGARMLPGFDPDLVGWLMERFDDLGIDVRTSTTVQRVEATDRGYLVHAVAGGREQTVAANLIVHSAGRVPDLEALDLVAGGIVLEGGRLKLNEFLQSVSNPRVYAAGDAAGSGPPLTPVSSHDAKVAAANLIKGNHAKPDYRGVPSVAFTVPPITTVGLGEAEARERGLKFRVKSEKVPQWFTARRLAERIYGFKTLVEEDTGHILGAHLVGPHADEVINLFGLAIRHGLTAADLKETMFAYPTGASDIGYMI</sequence>
<dbReference type="PRINTS" id="PR00411">
    <property type="entry name" value="PNDRDTASEI"/>
</dbReference>
<dbReference type="Proteomes" id="UP000765160">
    <property type="component" value="Unassembled WGS sequence"/>
</dbReference>
<evidence type="ECO:0000256" key="1">
    <source>
        <dbReference type="ARBA" id="ARBA00001974"/>
    </source>
</evidence>
<evidence type="ECO:0000256" key="3">
    <source>
        <dbReference type="ARBA" id="ARBA00022630"/>
    </source>
</evidence>
<dbReference type="Pfam" id="PF02852">
    <property type="entry name" value="Pyr_redox_dim"/>
    <property type="match status" value="1"/>
</dbReference>
<organism evidence="7 8">
    <name type="scientific">Falsiroseomonas frigidaquae</name>
    <dbReference type="NCBI Taxonomy" id="487318"/>
    <lineage>
        <taxon>Bacteria</taxon>
        <taxon>Pseudomonadati</taxon>
        <taxon>Pseudomonadota</taxon>
        <taxon>Alphaproteobacteria</taxon>
        <taxon>Acetobacterales</taxon>
        <taxon>Roseomonadaceae</taxon>
        <taxon>Falsiroseomonas</taxon>
    </lineage>
</organism>
<keyword evidence="4" id="KW-0274">FAD</keyword>
<keyword evidence="3" id="KW-0285">Flavoprotein</keyword>
<dbReference type="PRINTS" id="PR00368">
    <property type="entry name" value="FADPNR"/>
</dbReference>
<dbReference type="RefSeq" id="WP_168054950.1">
    <property type="nucleotide sequence ID" value="NZ_JAATJR010000010.1"/>
</dbReference>
<evidence type="ECO:0000256" key="2">
    <source>
        <dbReference type="ARBA" id="ARBA00007532"/>
    </source>
</evidence>
<name>A0ABX1F8F5_9PROT</name>
<dbReference type="InterPro" id="IPR036188">
    <property type="entry name" value="FAD/NAD-bd_sf"/>
</dbReference>
<dbReference type="Pfam" id="PF07992">
    <property type="entry name" value="Pyr_redox_2"/>
    <property type="match status" value="1"/>
</dbReference>
<dbReference type="SUPFAM" id="SSF51905">
    <property type="entry name" value="FAD/NAD(P)-binding domain"/>
    <property type="match status" value="1"/>
</dbReference>
<dbReference type="SUPFAM" id="SSF55424">
    <property type="entry name" value="FAD/NAD-linked reductases, dimerisation (C-terminal) domain"/>
    <property type="match status" value="1"/>
</dbReference>
<dbReference type="EMBL" id="JAAVTX010000010">
    <property type="protein sequence ID" value="NKE48496.1"/>
    <property type="molecule type" value="Genomic_DNA"/>
</dbReference>
<proteinExistence type="inferred from homology"/>
<protein>
    <submittedName>
        <fullName evidence="7">NAD(P)/FAD-dependent oxidoreductase</fullName>
    </submittedName>
</protein>
<dbReference type="Gene3D" id="3.30.390.30">
    <property type="match status" value="1"/>
</dbReference>
<evidence type="ECO:0000313" key="8">
    <source>
        <dbReference type="Proteomes" id="UP000765160"/>
    </source>
</evidence>
<dbReference type="Gene3D" id="3.50.50.60">
    <property type="entry name" value="FAD/NAD(P)-binding domain"/>
    <property type="match status" value="2"/>
</dbReference>
<comment type="similarity">
    <text evidence="2">Belongs to the class-I pyridine nucleotide-disulfide oxidoreductase family.</text>
</comment>
<gene>
    <name evidence="7" type="ORF">HB662_27245</name>
</gene>
<dbReference type="PANTHER" id="PTHR43014">
    <property type="entry name" value="MERCURIC REDUCTASE"/>
    <property type="match status" value="1"/>
</dbReference>
<evidence type="ECO:0000256" key="4">
    <source>
        <dbReference type="ARBA" id="ARBA00022827"/>
    </source>
</evidence>
<feature type="domain" description="FAD/NAD(P)-binding" evidence="6">
    <location>
        <begin position="5"/>
        <end position="317"/>
    </location>
</feature>
<keyword evidence="8" id="KW-1185">Reference proteome</keyword>
<dbReference type="PANTHER" id="PTHR43014:SF5">
    <property type="entry name" value="GLUTATHIONE REDUCTASE (NADPH)"/>
    <property type="match status" value="1"/>
</dbReference>
<dbReference type="PIRSF" id="PIRSF000350">
    <property type="entry name" value="Mercury_reductase_MerA"/>
    <property type="match status" value="1"/>
</dbReference>
<comment type="cofactor">
    <cofactor evidence="1">
        <name>FAD</name>
        <dbReference type="ChEBI" id="CHEBI:57692"/>
    </cofactor>
</comment>
<dbReference type="InterPro" id="IPR023753">
    <property type="entry name" value="FAD/NAD-binding_dom"/>
</dbReference>
<dbReference type="InterPro" id="IPR004099">
    <property type="entry name" value="Pyr_nucl-diS_OxRdtase_dimer"/>
</dbReference>
<feature type="domain" description="Pyridine nucleotide-disulphide oxidoreductase dimerisation" evidence="5">
    <location>
        <begin position="339"/>
        <end position="442"/>
    </location>
</feature>
<evidence type="ECO:0000259" key="6">
    <source>
        <dbReference type="Pfam" id="PF07992"/>
    </source>
</evidence>
<comment type="caution">
    <text evidence="7">The sequence shown here is derived from an EMBL/GenBank/DDBJ whole genome shotgun (WGS) entry which is preliminary data.</text>
</comment>
<accession>A0ABX1F8F5</accession>
<evidence type="ECO:0000313" key="7">
    <source>
        <dbReference type="EMBL" id="NKE48496.1"/>
    </source>
</evidence>
<dbReference type="InterPro" id="IPR016156">
    <property type="entry name" value="FAD/NAD-linked_Rdtase_dimer_sf"/>
</dbReference>